<comment type="caution">
    <text evidence="2">The sequence shown here is derived from an EMBL/GenBank/DDBJ whole genome shotgun (WGS) entry which is preliminary data.</text>
</comment>
<name>A0A133URM8_9EURY</name>
<evidence type="ECO:0000313" key="3">
    <source>
        <dbReference type="Proteomes" id="UP000070414"/>
    </source>
</evidence>
<protein>
    <submittedName>
        <fullName evidence="2">Uncharacterized protein</fullName>
    </submittedName>
</protein>
<organism evidence="2 3">
    <name type="scientific">candidate division MSBL1 archaeon SCGC-AAA259I14</name>
    <dbReference type="NCBI Taxonomy" id="1698268"/>
    <lineage>
        <taxon>Archaea</taxon>
        <taxon>Methanobacteriati</taxon>
        <taxon>Methanobacteriota</taxon>
        <taxon>candidate division MSBL1</taxon>
    </lineage>
</organism>
<dbReference type="EMBL" id="LHXS01000037">
    <property type="protein sequence ID" value="KXA96885.1"/>
    <property type="molecule type" value="Genomic_DNA"/>
</dbReference>
<sequence length="162" mass="17991">MVVLFDIGWGLGNLEKRRDVLPPEIEKFYISEDSLKSILGKSFGAEVQSLDLSNGEVNIALSNSFLNEILGDIYKREIDSVDLNGDEAKITLGEQQMKVENESKEGDNEQETSQDSNAQNESNNPKDNKSNTDASVKAESENIEPGEKDDLSVRLEQIRNAL</sequence>
<dbReference type="AlphaFoldDB" id="A0A133URM8"/>
<feature type="compositionally biased region" description="Basic and acidic residues" evidence="1">
    <location>
        <begin position="97"/>
        <end position="107"/>
    </location>
</feature>
<gene>
    <name evidence="2" type="ORF">AKJ38_02400</name>
</gene>
<keyword evidence="3" id="KW-1185">Reference proteome</keyword>
<proteinExistence type="predicted"/>
<dbReference type="Proteomes" id="UP000070414">
    <property type="component" value="Unassembled WGS sequence"/>
</dbReference>
<evidence type="ECO:0000313" key="2">
    <source>
        <dbReference type="EMBL" id="KXA96885.1"/>
    </source>
</evidence>
<feature type="compositionally biased region" description="Polar residues" evidence="1">
    <location>
        <begin position="111"/>
        <end position="123"/>
    </location>
</feature>
<feature type="compositionally biased region" description="Basic and acidic residues" evidence="1">
    <location>
        <begin position="124"/>
        <end position="162"/>
    </location>
</feature>
<feature type="region of interest" description="Disordered" evidence="1">
    <location>
        <begin position="92"/>
        <end position="162"/>
    </location>
</feature>
<evidence type="ECO:0000256" key="1">
    <source>
        <dbReference type="SAM" id="MobiDB-lite"/>
    </source>
</evidence>
<accession>A0A133URM8</accession>
<reference evidence="2 3" key="1">
    <citation type="journal article" date="2016" name="Sci. Rep.">
        <title>Metabolic traits of an uncultured archaeal lineage -MSBL1- from brine pools of the Red Sea.</title>
        <authorList>
            <person name="Mwirichia R."/>
            <person name="Alam I."/>
            <person name="Rashid M."/>
            <person name="Vinu M."/>
            <person name="Ba-Alawi W."/>
            <person name="Anthony Kamau A."/>
            <person name="Kamanda Ngugi D."/>
            <person name="Goker M."/>
            <person name="Klenk H.P."/>
            <person name="Bajic V."/>
            <person name="Stingl U."/>
        </authorList>
    </citation>
    <scope>NUCLEOTIDE SEQUENCE [LARGE SCALE GENOMIC DNA]</scope>
    <source>
        <strain evidence="2">SCGC-AAA259I14</strain>
    </source>
</reference>